<dbReference type="GO" id="GO:0016491">
    <property type="term" value="F:oxidoreductase activity"/>
    <property type="evidence" value="ECO:0007669"/>
    <property type="project" value="UniProtKB-KW"/>
</dbReference>
<comment type="caution">
    <text evidence="8">The sequence shown here is derived from an EMBL/GenBank/DDBJ whole genome shotgun (WGS) entry which is preliminary data.</text>
</comment>
<keyword evidence="2" id="KW-0479">Metal-binding</keyword>
<feature type="domain" description="Plastocyanin-like" evidence="5">
    <location>
        <begin position="264"/>
        <end position="403"/>
    </location>
</feature>
<evidence type="ECO:0000313" key="9">
    <source>
        <dbReference type="Proteomes" id="UP001392437"/>
    </source>
</evidence>
<organism evidence="8 9">
    <name type="scientific">Apiospora kogelbergensis</name>
    <dbReference type="NCBI Taxonomy" id="1337665"/>
    <lineage>
        <taxon>Eukaryota</taxon>
        <taxon>Fungi</taxon>
        <taxon>Dikarya</taxon>
        <taxon>Ascomycota</taxon>
        <taxon>Pezizomycotina</taxon>
        <taxon>Sordariomycetes</taxon>
        <taxon>Xylariomycetidae</taxon>
        <taxon>Amphisphaeriales</taxon>
        <taxon>Apiosporaceae</taxon>
        <taxon>Apiospora</taxon>
    </lineage>
</organism>
<evidence type="ECO:0000256" key="1">
    <source>
        <dbReference type="ARBA" id="ARBA00010609"/>
    </source>
</evidence>
<keyword evidence="9" id="KW-1185">Reference proteome</keyword>
<evidence type="ECO:0000256" key="2">
    <source>
        <dbReference type="ARBA" id="ARBA00022723"/>
    </source>
</evidence>
<evidence type="ECO:0000259" key="7">
    <source>
        <dbReference type="Pfam" id="PF07732"/>
    </source>
</evidence>
<dbReference type="Proteomes" id="UP001392437">
    <property type="component" value="Unassembled WGS sequence"/>
</dbReference>
<dbReference type="PANTHER" id="PTHR11709">
    <property type="entry name" value="MULTI-COPPER OXIDASE"/>
    <property type="match status" value="1"/>
</dbReference>
<dbReference type="InterPro" id="IPR011706">
    <property type="entry name" value="Cu-oxidase_C"/>
</dbReference>
<evidence type="ECO:0008006" key="10">
    <source>
        <dbReference type="Google" id="ProtNLM"/>
    </source>
</evidence>
<dbReference type="AlphaFoldDB" id="A0AAW0QN12"/>
<accession>A0AAW0QN12</accession>
<protein>
    <recommendedName>
        <fullName evidence="10">Multicopper oxidase</fullName>
    </recommendedName>
</protein>
<dbReference type="InterPro" id="IPR011707">
    <property type="entry name" value="Cu-oxidase-like_N"/>
</dbReference>
<evidence type="ECO:0000313" key="8">
    <source>
        <dbReference type="EMBL" id="KAK8100821.1"/>
    </source>
</evidence>
<dbReference type="SUPFAM" id="SSF49503">
    <property type="entry name" value="Cupredoxins"/>
    <property type="match status" value="3"/>
</dbReference>
<dbReference type="EMBL" id="JAQQWP010000009">
    <property type="protein sequence ID" value="KAK8100821.1"/>
    <property type="molecule type" value="Genomic_DNA"/>
</dbReference>
<evidence type="ECO:0000256" key="4">
    <source>
        <dbReference type="ARBA" id="ARBA00023008"/>
    </source>
</evidence>
<dbReference type="Pfam" id="PF00394">
    <property type="entry name" value="Cu-oxidase"/>
    <property type="match status" value="1"/>
</dbReference>
<keyword evidence="4" id="KW-0186">Copper</keyword>
<name>A0AAW0QN12_9PEZI</name>
<feature type="domain" description="Plastocyanin-like" evidence="6">
    <location>
        <begin position="515"/>
        <end position="620"/>
    </location>
</feature>
<proteinExistence type="inferred from homology"/>
<keyword evidence="3" id="KW-0560">Oxidoreductase</keyword>
<dbReference type="PROSITE" id="PS00080">
    <property type="entry name" value="MULTICOPPER_OXIDASE2"/>
    <property type="match status" value="1"/>
</dbReference>
<dbReference type="CDD" id="cd13901">
    <property type="entry name" value="CuRO_3_MaLCC_like"/>
    <property type="match status" value="1"/>
</dbReference>
<dbReference type="InterPro" id="IPR008972">
    <property type="entry name" value="Cupredoxin"/>
</dbReference>
<dbReference type="PROSITE" id="PS00079">
    <property type="entry name" value="MULTICOPPER_OXIDASE1"/>
    <property type="match status" value="1"/>
</dbReference>
<dbReference type="FunFam" id="2.60.40.420:FF:000045">
    <property type="entry name" value="Laccase 2"/>
    <property type="match status" value="1"/>
</dbReference>
<comment type="similarity">
    <text evidence="1">Belongs to the multicopper oxidase family.</text>
</comment>
<dbReference type="Pfam" id="PF07731">
    <property type="entry name" value="Cu-oxidase_2"/>
    <property type="match status" value="1"/>
</dbReference>
<reference evidence="8 9" key="1">
    <citation type="submission" date="2023-01" db="EMBL/GenBank/DDBJ databases">
        <title>Analysis of 21 Apiospora genomes using comparative genomics revels a genus with tremendous synthesis potential of carbohydrate active enzymes and secondary metabolites.</title>
        <authorList>
            <person name="Sorensen T."/>
        </authorList>
    </citation>
    <scope>NUCLEOTIDE SEQUENCE [LARGE SCALE GENOMIC DNA]</scope>
    <source>
        <strain evidence="8 9">CBS 117206</strain>
    </source>
</reference>
<gene>
    <name evidence="8" type="ORF">PG999_011195</name>
</gene>
<dbReference type="InterPro" id="IPR045087">
    <property type="entry name" value="Cu-oxidase_fam"/>
</dbReference>
<dbReference type="GO" id="GO:0005507">
    <property type="term" value="F:copper ion binding"/>
    <property type="evidence" value="ECO:0007669"/>
    <property type="project" value="InterPro"/>
</dbReference>
<dbReference type="Pfam" id="PF07732">
    <property type="entry name" value="Cu-oxidase_3"/>
    <property type="match status" value="1"/>
</dbReference>
<sequence>MGWFKITLEYVLQITQLNPFSPIIVDQDVAQKPLGLPTQGSHGPASHSIPGVDVQPKATFECHYPELEASGWEFCNTETSRDCWIQDPKANQPNFTRYDVRTDYENPYNRGTPKGITRELADKNTTVLARRNRESRADLLEKLKPDGVAKTKGKYFNGTYPGPVIEACWGDQIVVHVTNRIPDNGTTVHWHGIRQLNSNEMDGVNGVTQCPIAPGDTFTYNFTAMQYGHSWYHSHYSSQYPDGVAGPLVIHGPSSADWDIDLGPVMISDWVHQTAFVAYAAEMTNSSSDPPPASDSILVNGIGHYNGSQDPQYYFNTTFTPGKKHVLKLINGAIGASFTFRIDDHNLTVIANDLVPVHPFTVQELFIGIGQRYTVVVEAKNDTSADYWMRTMPANFCNSFDPSIVVDEKTAIVRYNSSRTALPQSNLALPSTDCNDVDPVLLNPIVPWCVDQHPQNNVTADTFEAGKPNTTALSPPGPTPYVHWVLGDLPMWLDFDKPTILNIDESIANPYYKIVEERYDRGFIYVILESAAPTFVPHPMHLHGSDFVILAQSNTTWDEKTSPALFNYDNPPRRDTALLPAGGFLAMAFRPDNPGAWLLHCHIAWHASSGLALQLLVRPKGIPRFDDDTETQRICKNWSESPLWQKLKTENQDDSGI</sequence>
<dbReference type="InterPro" id="IPR002355">
    <property type="entry name" value="Cu_oxidase_Cu_BS"/>
</dbReference>
<dbReference type="CDD" id="cd13880">
    <property type="entry name" value="CuRO_2_MaLCC_like"/>
    <property type="match status" value="1"/>
</dbReference>
<evidence type="ECO:0000256" key="3">
    <source>
        <dbReference type="ARBA" id="ARBA00023002"/>
    </source>
</evidence>
<evidence type="ECO:0000259" key="6">
    <source>
        <dbReference type="Pfam" id="PF07731"/>
    </source>
</evidence>
<dbReference type="Gene3D" id="2.60.40.420">
    <property type="entry name" value="Cupredoxins - blue copper proteins"/>
    <property type="match status" value="3"/>
</dbReference>
<evidence type="ECO:0000259" key="5">
    <source>
        <dbReference type="Pfam" id="PF00394"/>
    </source>
</evidence>
<dbReference type="PANTHER" id="PTHR11709:SF71">
    <property type="entry name" value="OXIDOREDUCTASE TPCJ"/>
    <property type="match status" value="1"/>
</dbReference>
<dbReference type="InterPro" id="IPR001117">
    <property type="entry name" value="Cu-oxidase_2nd"/>
</dbReference>
<dbReference type="CDD" id="cd13854">
    <property type="entry name" value="CuRO_1_MaLCC_like"/>
    <property type="match status" value="1"/>
</dbReference>
<feature type="domain" description="Plastocyanin-like" evidence="7">
    <location>
        <begin position="142"/>
        <end position="254"/>
    </location>
</feature>
<dbReference type="InterPro" id="IPR033138">
    <property type="entry name" value="Cu_oxidase_CS"/>
</dbReference>